<feature type="transmembrane region" description="Helical" evidence="12">
    <location>
        <begin position="120"/>
        <end position="141"/>
    </location>
</feature>
<keyword evidence="6 12" id="KW-0812">Transmembrane</keyword>
<accession>A0ABP8V2N6</accession>
<keyword evidence="7" id="KW-0479">Metal-binding</keyword>
<dbReference type="Pfam" id="PF02322">
    <property type="entry name" value="Cyt_bd_oxida_II"/>
    <property type="match status" value="1"/>
</dbReference>
<dbReference type="NCBIfam" id="TIGR00203">
    <property type="entry name" value="cydB"/>
    <property type="match status" value="1"/>
</dbReference>
<evidence type="ECO:0000256" key="12">
    <source>
        <dbReference type="SAM" id="Phobius"/>
    </source>
</evidence>
<name>A0ABP8V2N6_9GAMM</name>
<reference evidence="14" key="1">
    <citation type="journal article" date="2019" name="Int. J. Syst. Evol. Microbiol.">
        <title>The Global Catalogue of Microorganisms (GCM) 10K type strain sequencing project: providing services to taxonomists for standard genome sequencing and annotation.</title>
        <authorList>
            <consortium name="The Broad Institute Genomics Platform"/>
            <consortium name="The Broad Institute Genome Sequencing Center for Infectious Disease"/>
            <person name="Wu L."/>
            <person name="Ma J."/>
        </authorList>
    </citation>
    <scope>NUCLEOTIDE SEQUENCE [LARGE SCALE GENOMIC DNA]</scope>
    <source>
        <strain evidence="14">JCM 17805</strain>
    </source>
</reference>
<keyword evidence="11 12" id="KW-0472">Membrane</keyword>
<proteinExistence type="inferred from homology"/>
<evidence type="ECO:0000313" key="14">
    <source>
        <dbReference type="Proteomes" id="UP001500604"/>
    </source>
</evidence>
<evidence type="ECO:0000256" key="7">
    <source>
        <dbReference type="ARBA" id="ARBA00022723"/>
    </source>
</evidence>
<dbReference type="PANTHER" id="PTHR43141">
    <property type="entry name" value="CYTOCHROME BD2 SUBUNIT II"/>
    <property type="match status" value="1"/>
</dbReference>
<dbReference type="InterPro" id="IPR003317">
    <property type="entry name" value="Cyt-d_oxidase_su2"/>
</dbReference>
<keyword evidence="14" id="KW-1185">Reference proteome</keyword>
<evidence type="ECO:0000256" key="8">
    <source>
        <dbReference type="ARBA" id="ARBA00022982"/>
    </source>
</evidence>
<evidence type="ECO:0000256" key="1">
    <source>
        <dbReference type="ARBA" id="ARBA00004651"/>
    </source>
</evidence>
<dbReference type="EMBL" id="BAABFL010000356">
    <property type="protein sequence ID" value="GAA4650056.1"/>
    <property type="molecule type" value="Genomic_DNA"/>
</dbReference>
<evidence type="ECO:0000256" key="2">
    <source>
        <dbReference type="ARBA" id="ARBA00007543"/>
    </source>
</evidence>
<dbReference type="PANTHER" id="PTHR43141:SF5">
    <property type="entry name" value="CYTOCHROME BD-I UBIQUINOL OXIDASE SUBUNIT 2"/>
    <property type="match status" value="1"/>
</dbReference>
<evidence type="ECO:0000256" key="3">
    <source>
        <dbReference type="ARBA" id="ARBA00022448"/>
    </source>
</evidence>
<keyword evidence="5" id="KW-0349">Heme</keyword>
<keyword evidence="4" id="KW-1003">Cell membrane</keyword>
<keyword evidence="3" id="KW-0813">Transport</keyword>
<evidence type="ECO:0000256" key="11">
    <source>
        <dbReference type="ARBA" id="ARBA00023136"/>
    </source>
</evidence>
<evidence type="ECO:0000256" key="10">
    <source>
        <dbReference type="ARBA" id="ARBA00023004"/>
    </source>
</evidence>
<feature type="transmembrane region" description="Helical" evidence="12">
    <location>
        <begin position="161"/>
        <end position="189"/>
    </location>
</feature>
<dbReference type="Proteomes" id="UP001500604">
    <property type="component" value="Unassembled WGS sequence"/>
</dbReference>
<comment type="caution">
    <text evidence="13">The sequence shown here is derived from an EMBL/GenBank/DDBJ whole genome shotgun (WGS) entry which is preliminary data.</text>
</comment>
<protein>
    <submittedName>
        <fullName evidence="13">Cytochrome d ubiquinol oxidase subunit II</fullName>
    </submittedName>
</protein>
<dbReference type="PIRSF" id="PIRSF000267">
    <property type="entry name" value="Cyt_oxidse_sub2"/>
    <property type="match status" value="1"/>
</dbReference>
<dbReference type="RefSeq" id="WP_345196142.1">
    <property type="nucleotide sequence ID" value="NZ_BAABFL010000356.1"/>
</dbReference>
<feature type="transmembrane region" description="Helical" evidence="12">
    <location>
        <begin position="295"/>
        <end position="313"/>
    </location>
</feature>
<evidence type="ECO:0000313" key="13">
    <source>
        <dbReference type="EMBL" id="GAA4650056.1"/>
    </source>
</evidence>
<evidence type="ECO:0000256" key="4">
    <source>
        <dbReference type="ARBA" id="ARBA00022475"/>
    </source>
</evidence>
<gene>
    <name evidence="13" type="primary">cydB</name>
    <name evidence="13" type="ORF">GCM10023116_23390</name>
</gene>
<feature type="transmembrane region" description="Helical" evidence="12">
    <location>
        <begin position="333"/>
        <end position="358"/>
    </location>
</feature>
<feature type="transmembrane region" description="Helical" evidence="12">
    <location>
        <begin position="77"/>
        <end position="99"/>
    </location>
</feature>
<keyword evidence="9 12" id="KW-1133">Transmembrane helix</keyword>
<sequence>MIEYEMLKLLWWVLVGVLLIGFAITDGYDLGSAGLLPFLGKNDNERRVIVNAVAPHWDGNQVWFITAGGAIFAAWPMVYATAFSGFYWAMVLVLFALLMRPIAFEYRAKVEPHQRKWCDLGLFISGTVPSLVFGVAFGNLFQGYDFNLDTYLRSTLNGSFWSLLNPFALLCGVVSLTMILMQGACWLGLRTEGGVEKRAVIAARRLAIVVIVAFAVAGFWVAHIPGFEITSVIDGNAASNPLHKTVVVVESGRWLANYSKYPITLLAPVLGFLGAIGVILLAGRKPSLTFISSSLCQLGIITTAGASLFPFILPSSSNPAVSLTVWDATSSYLTLGIMSFVAAVFVPIILAYTTWCFYKMWGRISVQHIEDNSHSLY</sequence>
<keyword evidence="10" id="KW-0408">Iron</keyword>
<comment type="subcellular location">
    <subcellularLocation>
        <location evidence="1">Cell membrane</location>
        <topology evidence="1">Multi-pass membrane protein</topology>
    </subcellularLocation>
</comment>
<evidence type="ECO:0000256" key="6">
    <source>
        <dbReference type="ARBA" id="ARBA00022692"/>
    </source>
</evidence>
<comment type="similarity">
    <text evidence="2">Belongs to the cytochrome ubiquinol oxidase subunit 2 family.</text>
</comment>
<keyword evidence="8" id="KW-0249">Electron transport</keyword>
<evidence type="ECO:0000256" key="5">
    <source>
        <dbReference type="ARBA" id="ARBA00022617"/>
    </source>
</evidence>
<feature type="transmembrane region" description="Helical" evidence="12">
    <location>
        <begin position="201"/>
        <end position="222"/>
    </location>
</feature>
<organism evidence="13 14">
    <name type="scientific">Kistimonas scapharcae</name>
    <dbReference type="NCBI Taxonomy" id="1036133"/>
    <lineage>
        <taxon>Bacteria</taxon>
        <taxon>Pseudomonadati</taxon>
        <taxon>Pseudomonadota</taxon>
        <taxon>Gammaproteobacteria</taxon>
        <taxon>Oceanospirillales</taxon>
        <taxon>Endozoicomonadaceae</taxon>
        <taxon>Kistimonas</taxon>
    </lineage>
</organism>
<feature type="transmembrane region" description="Helical" evidence="12">
    <location>
        <begin position="261"/>
        <end position="283"/>
    </location>
</feature>
<evidence type="ECO:0000256" key="9">
    <source>
        <dbReference type="ARBA" id="ARBA00022989"/>
    </source>
</evidence>